<sequence>MKLTVKLCLLFFSLCTFSQKDSISKENIKSKIEIFILENKLDSVTFYLNKIEKDTDTNLYNKLINREQVSYVDFYKFVSNLGNKSSINYDKVSNFINSYLEEPEDSKKINLDYVEIKWSQITKLRDEVSLDKASVEQKKNENYINKFNASDKDVLIAKTKITTHPIVMYLIKKDVKKGKELSLKSLENARKLNDKYLEIAFLYHLSDFLLLERNLEEYIKVSEESLEIEKELPKKSAYYHAVVEHLIDAYIFKGGNYERIFNLIDILNADADTTLYTYTLYIKLINRSEDDLSIRNEIFKKFKVEDMPSLVDEFQKLSKNLNTNDLNKLYKASSKILEKEGFFEKAMEYKTKEVELTKKIYSEELSNSLANFNIEQAVKAKEKEVEYEKEKNKLYAIIAFLAIIFLVISLFVILKIKKQSKELSEKNIIINNALNEKELLIKEVHHRVKNNFQVITSLLEFQSEEIEDEKAIKLFNDGKNRVKSMALIHQKLYKNQGDFIDFKDYIISLLNEISFVHQSEKEVVKVIKVENIFFDVETAIPLGLIINEIITNTCKYAFKNSKNEINKISIEIEKQKDASYKLIIEDNGVGIPKDFNIETSKSIGLKLVKRLIKQLHGSFVLIRNPGTRFELTFKDSSIRNQIE</sequence>
<dbReference type="PANTHER" id="PTHR43065">
    <property type="entry name" value="SENSOR HISTIDINE KINASE"/>
    <property type="match status" value="1"/>
</dbReference>
<dbReference type="PROSITE" id="PS50109">
    <property type="entry name" value="HIS_KIN"/>
    <property type="match status" value="1"/>
</dbReference>
<evidence type="ECO:0000259" key="2">
    <source>
        <dbReference type="PROSITE" id="PS50109"/>
    </source>
</evidence>
<reference evidence="4" key="1">
    <citation type="submission" date="2016-02" db="EMBL/GenBank/DDBJ databases">
        <authorList>
            <person name="Shin S.-K."/>
            <person name="Yi H."/>
            <person name="Kim E."/>
        </authorList>
    </citation>
    <scope>NUCLEOTIDE SEQUENCE [LARGE SCALE GENOMIC DNA]</scope>
    <source>
        <strain evidence="4">LPB0003</strain>
    </source>
</reference>
<dbReference type="RefSeq" id="WP_065317866.1">
    <property type="nucleotide sequence ID" value="NZ_CP017477.1"/>
</dbReference>
<dbReference type="InterPro" id="IPR011990">
    <property type="entry name" value="TPR-like_helical_dom_sf"/>
</dbReference>
<dbReference type="PANTHER" id="PTHR43065:SF23">
    <property type="entry name" value="SENSOR HISTIDINE KINASE PDTAS"/>
    <property type="match status" value="1"/>
</dbReference>
<dbReference type="InterPro" id="IPR005467">
    <property type="entry name" value="His_kinase_dom"/>
</dbReference>
<comment type="caution">
    <text evidence="3">The sequence shown here is derived from an EMBL/GenBank/DDBJ whole genome shotgun (WGS) entry which is preliminary data.</text>
</comment>
<dbReference type="Gene3D" id="1.25.40.10">
    <property type="entry name" value="Tetratricopeptide repeat domain"/>
    <property type="match status" value="1"/>
</dbReference>
<evidence type="ECO:0000313" key="4">
    <source>
        <dbReference type="Proteomes" id="UP000092584"/>
    </source>
</evidence>
<feature type="transmembrane region" description="Helical" evidence="1">
    <location>
        <begin position="394"/>
        <end position="414"/>
    </location>
</feature>
<keyword evidence="1" id="KW-0472">Membrane</keyword>
<evidence type="ECO:0000313" key="3">
    <source>
        <dbReference type="EMBL" id="OBY66154.1"/>
    </source>
</evidence>
<gene>
    <name evidence="3" type="ORF">LPB3_01675</name>
</gene>
<keyword evidence="4" id="KW-1185">Reference proteome</keyword>
<name>A0A1B8U2P1_9FLAO</name>
<keyword evidence="1" id="KW-1133">Transmembrane helix</keyword>
<dbReference type="Gene3D" id="3.30.565.10">
    <property type="entry name" value="Histidine kinase-like ATPase, C-terminal domain"/>
    <property type="match status" value="1"/>
</dbReference>
<dbReference type="SMART" id="SM00387">
    <property type="entry name" value="HATPase_c"/>
    <property type="match status" value="1"/>
</dbReference>
<dbReference type="STRING" id="1774273.LPB03_08290"/>
<dbReference type="Pfam" id="PF02518">
    <property type="entry name" value="HATPase_c"/>
    <property type="match status" value="1"/>
</dbReference>
<dbReference type="Gene3D" id="3.30.450.20">
    <property type="entry name" value="PAS domain"/>
    <property type="match status" value="1"/>
</dbReference>
<dbReference type="AlphaFoldDB" id="A0A1B8U2P1"/>
<dbReference type="SUPFAM" id="SSF55874">
    <property type="entry name" value="ATPase domain of HSP90 chaperone/DNA topoisomerase II/histidine kinase"/>
    <property type="match status" value="1"/>
</dbReference>
<dbReference type="InterPro" id="IPR036890">
    <property type="entry name" value="HATPase_C_sf"/>
</dbReference>
<dbReference type="InterPro" id="IPR003594">
    <property type="entry name" value="HATPase_dom"/>
</dbReference>
<organism evidence="3 4">
    <name type="scientific">Polaribacter vadi</name>
    <dbReference type="NCBI Taxonomy" id="1774273"/>
    <lineage>
        <taxon>Bacteria</taxon>
        <taxon>Pseudomonadati</taxon>
        <taxon>Bacteroidota</taxon>
        <taxon>Flavobacteriia</taxon>
        <taxon>Flavobacteriales</taxon>
        <taxon>Flavobacteriaceae</taxon>
    </lineage>
</organism>
<proteinExistence type="predicted"/>
<keyword evidence="1" id="KW-0812">Transmembrane</keyword>
<evidence type="ECO:0000256" key="1">
    <source>
        <dbReference type="SAM" id="Phobius"/>
    </source>
</evidence>
<dbReference type="KEGG" id="pob:LPB03_08290"/>
<protein>
    <recommendedName>
        <fullName evidence="2">Histidine kinase domain-containing protein</fullName>
    </recommendedName>
</protein>
<feature type="domain" description="Histidine kinase" evidence="2">
    <location>
        <begin position="443"/>
        <end position="637"/>
    </location>
</feature>
<dbReference type="InterPro" id="IPR011495">
    <property type="entry name" value="Sig_transdc_His_kin_sub2_dim/P"/>
</dbReference>
<dbReference type="Proteomes" id="UP000092584">
    <property type="component" value="Unassembled WGS sequence"/>
</dbReference>
<dbReference type="EMBL" id="LSFM01000003">
    <property type="protein sequence ID" value="OBY66154.1"/>
    <property type="molecule type" value="Genomic_DNA"/>
</dbReference>
<accession>A0A1B8U2P1</accession>
<dbReference type="Pfam" id="PF07568">
    <property type="entry name" value="HisKA_2"/>
    <property type="match status" value="1"/>
</dbReference>
<dbReference type="OrthoDB" id="9767435at2"/>